<gene>
    <name evidence="2" type="ORF">Tci_512139</name>
</gene>
<evidence type="ECO:0000313" key="2">
    <source>
        <dbReference type="EMBL" id="GEZ40166.1"/>
    </source>
</evidence>
<feature type="region of interest" description="Disordered" evidence="1">
    <location>
        <begin position="533"/>
        <end position="552"/>
    </location>
</feature>
<reference evidence="2" key="1">
    <citation type="journal article" date="2019" name="Sci. Rep.">
        <title>Draft genome of Tanacetum cinerariifolium, the natural source of mosquito coil.</title>
        <authorList>
            <person name="Yamashiro T."/>
            <person name="Shiraishi A."/>
            <person name="Satake H."/>
            <person name="Nakayama K."/>
        </authorList>
    </citation>
    <scope>NUCLEOTIDE SEQUENCE</scope>
</reference>
<name>A0A699ICD1_TANCI</name>
<sequence>MATTIKQQVAMDEALVPSTQRLKIGRSNLRLPSDIQSKESTLQLVYDVIRRCPFFKAFLVTADVPEIYMQELWATSYYDAMLPIELTNDKIGNTKAYKEYYAFTTGEAVPKPKAGARRKMSDSDTFITPPATTTPKPTVAVTPRLIAAAKGKQTAKSLPTPSEPGGFGTDEGTGSKPGVLDVPTDESEEELSWNSSDDESANDQVKGRDDDEGDEGDESDEGEEDADEEKDGDERDDNEENQETAKYDEHDDAEGGGNDEEEDESDDEDDNEETKEEESFDPILKTPKGSEDEGDGEEDQGLNVNKEEHVEEEEEDELYRDVNINQGRGLQATLEVEDTLVTLTLINSDGQQESSSVSSQFVTSMLNPTSDVAVSNIMGIVHQYMNQQMNEAVRVAVQIQTNRLRDSYQRENDEFLRTINENMKKIITEQVKGQVKEQVSKILPRIKQSVNAQLEAEVLTRLSHSSRTSYAVAADLSEMELKKILIEKMKGNKSIHRSNEQRNLYKALVDAYEADKIILDSYRETVILKRRRDDDDDQDKGPFAGLDRGLRDGEKVSASESAFAEEPVGLLLRLKNPHIRCLKQPFSLIPDNRGRRVIPFAHFMNNDLEYLRGGAFSRKFTTSVMKTKAVDYEQIKWIEDLFYGFAVNWESALDVYSKRRIIAVTDLKIVEWHSYKHLDWITIR</sequence>
<organism evidence="2">
    <name type="scientific">Tanacetum cinerariifolium</name>
    <name type="common">Dalmatian daisy</name>
    <name type="synonym">Chrysanthemum cinerariifolium</name>
    <dbReference type="NCBI Taxonomy" id="118510"/>
    <lineage>
        <taxon>Eukaryota</taxon>
        <taxon>Viridiplantae</taxon>
        <taxon>Streptophyta</taxon>
        <taxon>Embryophyta</taxon>
        <taxon>Tracheophyta</taxon>
        <taxon>Spermatophyta</taxon>
        <taxon>Magnoliopsida</taxon>
        <taxon>eudicotyledons</taxon>
        <taxon>Gunneridae</taxon>
        <taxon>Pentapetalae</taxon>
        <taxon>asterids</taxon>
        <taxon>campanulids</taxon>
        <taxon>Asterales</taxon>
        <taxon>Asteraceae</taxon>
        <taxon>Asteroideae</taxon>
        <taxon>Anthemideae</taxon>
        <taxon>Anthemidinae</taxon>
        <taxon>Tanacetum</taxon>
    </lineage>
</organism>
<feature type="compositionally biased region" description="Acidic residues" evidence="1">
    <location>
        <begin position="210"/>
        <end position="242"/>
    </location>
</feature>
<dbReference type="AlphaFoldDB" id="A0A699ICD1"/>
<feature type="compositionally biased region" description="Acidic residues" evidence="1">
    <location>
        <begin position="250"/>
        <end position="280"/>
    </location>
</feature>
<evidence type="ECO:0000256" key="1">
    <source>
        <dbReference type="SAM" id="MobiDB-lite"/>
    </source>
</evidence>
<feature type="non-terminal residue" evidence="2">
    <location>
        <position position="684"/>
    </location>
</feature>
<dbReference type="EMBL" id="BKCJ010274524">
    <property type="protein sequence ID" value="GEZ40166.1"/>
    <property type="molecule type" value="Genomic_DNA"/>
</dbReference>
<proteinExistence type="predicted"/>
<feature type="compositionally biased region" description="Acidic residues" evidence="1">
    <location>
        <begin position="183"/>
        <end position="201"/>
    </location>
</feature>
<comment type="caution">
    <text evidence="2">The sequence shown here is derived from an EMBL/GenBank/DDBJ whole genome shotgun (WGS) entry which is preliminary data.</text>
</comment>
<accession>A0A699ICD1</accession>
<protein>
    <submittedName>
        <fullName evidence="2">Uncharacterized protein</fullName>
    </submittedName>
</protein>
<feature type="region of interest" description="Disordered" evidence="1">
    <location>
        <begin position="111"/>
        <end position="316"/>
    </location>
</feature>
<feature type="compositionally biased region" description="Low complexity" evidence="1">
    <location>
        <begin position="128"/>
        <end position="143"/>
    </location>
</feature>